<comment type="caution">
    <text evidence="10">The sequence shown here is derived from an EMBL/GenBank/DDBJ whole genome shotgun (WGS) entry which is preliminary data.</text>
</comment>
<dbReference type="CDD" id="cd00054">
    <property type="entry name" value="EGF_CA"/>
    <property type="match status" value="1"/>
</dbReference>
<accession>A0A8J5N203</accession>
<dbReference type="PROSITE" id="PS50026">
    <property type="entry name" value="EGF_3"/>
    <property type="match status" value="2"/>
</dbReference>
<evidence type="ECO:0000313" key="10">
    <source>
        <dbReference type="EMBL" id="KAG7171717.1"/>
    </source>
</evidence>
<feature type="domain" description="EGF-like" evidence="9">
    <location>
        <begin position="78"/>
        <end position="115"/>
    </location>
</feature>
<dbReference type="PROSITE" id="PS00010">
    <property type="entry name" value="ASX_HYDROXYL"/>
    <property type="match status" value="1"/>
</dbReference>
<reference evidence="10" key="1">
    <citation type="journal article" date="2021" name="Sci. Adv.">
        <title>The American lobster genome reveals insights on longevity, neural, and immune adaptations.</title>
        <authorList>
            <person name="Polinski J.M."/>
            <person name="Zimin A.V."/>
            <person name="Clark K.F."/>
            <person name="Kohn A.B."/>
            <person name="Sadowski N."/>
            <person name="Timp W."/>
            <person name="Ptitsyn A."/>
            <person name="Khanna P."/>
            <person name="Romanova D.Y."/>
            <person name="Williams P."/>
            <person name="Greenwood S.J."/>
            <person name="Moroz L.L."/>
            <person name="Walt D.R."/>
            <person name="Bodnar A.G."/>
        </authorList>
    </citation>
    <scope>NUCLEOTIDE SEQUENCE</scope>
    <source>
        <strain evidence="10">GMGI-L3</strain>
    </source>
</reference>
<feature type="transmembrane region" description="Helical" evidence="8">
    <location>
        <begin position="126"/>
        <end position="151"/>
    </location>
</feature>
<keyword evidence="1 6" id="KW-0245">EGF-like domain</keyword>
<dbReference type="InterPro" id="IPR000742">
    <property type="entry name" value="EGF"/>
</dbReference>
<dbReference type="PANTHER" id="PTHR24033:SF151">
    <property type="entry name" value="NOTCH 2"/>
    <property type="match status" value="1"/>
</dbReference>
<dbReference type="InterPro" id="IPR051830">
    <property type="entry name" value="NOTCH_homolog"/>
</dbReference>
<dbReference type="Pfam" id="PF00008">
    <property type="entry name" value="EGF"/>
    <property type="match status" value="1"/>
</dbReference>
<feature type="disulfide bond" evidence="6">
    <location>
        <begin position="105"/>
        <end position="114"/>
    </location>
</feature>
<dbReference type="SMART" id="SM00181">
    <property type="entry name" value="EGF"/>
    <property type="match status" value="2"/>
</dbReference>
<dbReference type="SUPFAM" id="SSF57196">
    <property type="entry name" value="EGF/Laminin"/>
    <property type="match status" value="1"/>
</dbReference>
<dbReference type="InterPro" id="IPR000152">
    <property type="entry name" value="EGF-type_Asp/Asn_hydroxyl_site"/>
</dbReference>
<organism evidence="10 11">
    <name type="scientific">Homarus americanus</name>
    <name type="common">American lobster</name>
    <dbReference type="NCBI Taxonomy" id="6706"/>
    <lineage>
        <taxon>Eukaryota</taxon>
        <taxon>Metazoa</taxon>
        <taxon>Ecdysozoa</taxon>
        <taxon>Arthropoda</taxon>
        <taxon>Crustacea</taxon>
        <taxon>Multicrustacea</taxon>
        <taxon>Malacostraca</taxon>
        <taxon>Eumalacostraca</taxon>
        <taxon>Eucarida</taxon>
        <taxon>Decapoda</taxon>
        <taxon>Pleocyemata</taxon>
        <taxon>Astacidea</taxon>
        <taxon>Nephropoidea</taxon>
        <taxon>Nephropidae</taxon>
        <taxon>Homarus</taxon>
    </lineage>
</organism>
<dbReference type="EMBL" id="JAHLQT010011811">
    <property type="protein sequence ID" value="KAG7171717.1"/>
    <property type="molecule type" value="Genomic_DNA"/>
</dbReference>
<evidence type="ECO:0000256" key="5">
    <source>
        <dbReference type="ARBA" id="ARBA00023180"/>
    </source>
</evidence>
<dbReference type="PROSITE" id="PS01187">
    <property type="entry name" value="EGF_CA"/>
    <property type="match status" value="1"/>
</dbReference>
<keyword evidence="3" id="KW-0677">Repeat</keyword>
<sequence length="289" mass="30887">VCVDDLRVCGKRLPLPPAVNGTVWGQVTTLKGLDGGCDPPDPCARTSCRPPLTCTTSWGQPICSCGPGRQLAAHTCTDINECTAYQPCLNGGTCVDHQPGYTCVCGPGHTGANCEWSTMATPGHPLAAPLAMAFLTVSLFLFVVLGVLVTTRLRRRCSLHRHASTDLHRGQEEEQEAGAFATIERKKEVGGGGVEGGGGRKRKRKKTSITALEMKTIPGGGDDREGWGGEEEEEEGGGGGGRERKKRRRRTSLSPPGGERAILEEQDAPQRTFIGLRSVPHKRDPPQKT</sequence>
<proteinExistence type="predicted"/>
<feature type="domain" description="EGF-like" evidence="9">
    <location>
        <begin position="39"/>
        <end position="77"/>
    </location>
</feature>
<keyword evidence="2" id="KW-0732">Signal</keyword>
<evidence type="ECO:0000313" key="11">
    <source>
        <dbReference type="Proteomes" id="UP000747542"/>
    </source>
</evidence>
<dbReference type="InterPro" id="IPR001881">
    <property type="entry name" value="EGF-like_Ca-bd_dom"/>
</dbReference>
<feature type="non-terminal residue" evidence="10">
    <location>
        <position position="1"/>
    </location>
</feature>
<feature type="non-terminal residue" evidence="10">
    <location>
        <position position="289"/>
    </location>
</feature>
<evidence type="ECO:0000256" key="1">
    <source>
        <dbReference type="ARBA" id="ARBA00022536"/>
    </source>
</evidence>
<feature type="region of interest" description="Disordered" evidence="7">
    <location>
        <begin position="163"/>
        <end position="289"/>
    </location>
</feature>
<keyword evidence="8" id="KW-1133">Transmembrane helix</keyword>
<name>A0A8J5N203_HOMAM</name>
<evidence type="ECO:0000256" key="7">
    <source>
        <dbReference type="SAM" id="MobiDB-lite"/>
    </source>
</evidence>
<feature type="compositionally biased region" description="Basic and acidic residues" evidence="7">
    <location>
        <begin position="163"/>
        <end position="172"/>
    </location>
</feature>
<dbReference type="InterPro" id="IPR018097">
    <property type="entry name" value="EGF_Ca-bd_CS"/>
</dbReference>
<evidence type="ECO:0000256" key="6">
    <source>
        <dbReference type="PROSITE-ProRule" id="PRU00076"/>
    </source>
</evidence>
<dbReference type="Gene3D" id="2.10.25.10">
    <property type="entry name" value="Laminin"/>
    <property type="match status" value="2"/>
</dbReference>
<evidence type="ECO:0000256" key="3">
    <source>
        <dbReference type="ARBA" id="ARBA00022737"/>
    </source>
</evidence>
<dbReference type="SMART" id="SM00179">
    <property type="entry name" value="EGF_CA"/>
    <property type="match status" value="1"/>
</dbReference>
<dbReference type="Proteomes" id="UP000747542">
    <property type="component" value="Unassembled WGS sequence"/>
</dbReference>
<dbReference type="AlphaFoldDB" id="A0A8J5N203"/>
<dbReference type="GO" id="GO:0005509">
    <property type="term" value="F:calcium ion binding"/>
    <property type="evidence" value="ECO:0007669"/>
    <property type="project" value="InterPro"/>
</dbReference>
<evidence type="ECO:0000256" key="4">
    <source>
        <dbReference type="ARBA" id="ARBA00023157"/>
    </source>
</evidence>
<evidence type="ECO:0000259" key="9">
    <source>
        <dbReference type="PROSITE" id="PS50026"/>
    </source>
</evidence>
<dbReference type="PROSITE" id="PS00022">
    <property type="entry name" value="EGF_1"/>
    <property type="match status" value="1"/>
</dbReference>
<dbReference type="FunFam" id="2.10.25.10:FF:000004">
    <property type="entry name" value="Neurogenic locus notch 1"/>
    <property type="match status" value="1"/>
</dbReference>
<comment type="caution">
    <text evidence="6">Lacks conserved residue(s) required for the propagation of feature annotation.</text>
</comment>
<keyword evidence="8" id="KW-0812">Transmembrane</keyword>
<gene>
    <name evidence="10" type="primary">CadN-L20</name>
    <name evidence="10" type="ORF">Hamer_G023819</name>
</gene>
<keyword evidence="4 6" id="KW-1015">Disulfide bond</keyword>
<keyword evidence="5" id="KW-0325">Glycoprotein</keyword>
<evidence type="ECO:0000256" key="2">
    <source>
        <dbReference type="ARBA" id="ARBA00022729"/>
    </source>
</evidence>
<evidence type="ECO:0000256" key="8">
    <source>
        <dbReference type="SAM" id="Phobius"/>
    </source>
</evidence>
<protein>
    <submittedName>
        <fullName evidence="10">Neural-cadherin-like 20</fullName>
    </submittedName>
</protein>
<dbReference type="PANTHER" id="PTHR24033">
    <property type="entry name" value="EGF-LIKE DOMAIN-CONTAINING PROTEIN"/>
    <property type="match status" value="1"/>
</dbReference>
<keyword evidence="8" id="KW-0472">Membrane</keyword>
<keyword evidence="11" id="KW-1185">Reference proteome</keyword>